<evidence type="ECO:0000256" key="4">
    <source>
        <dbReference type="ARBA" id="ARBA00022475"/>
    </source>
</evidence>
<accession>A0A657LKJ4</accession>
<dbReference type="CDD" id="cd03215">
    <property type="entry name" value="ABC_Carb_Monos_II"/>
    <property type="match status" value="1"/>
</dbReference>
<evidence type="ECO:0000313" key="12">
    <source>
        <dbReference type="EMBL" id="OJF90065.1"/>
    </source>
</evidence>
<keyword evidence="7" id="KW-0547">Nucleotide-binding</keyword>
<dbReference type="InterPro" id="IPR003593">
    <property type="entry name" value="AAA+_ATPase"/>
</dbReference>
<gene>
    <name evidence="12" type="ORF">AX760_24640</name>
</gene>
<feature type="domain" description="ABC transporter" evidence="11">
    <location>
        <begin position="273"/>
        <end position="518"/>
    </location>
</feature>
<comment type="similarity">
    <text evidence="2">Belongs to the ABC transporter superfamily.</text>
</comment>
<evidence type="ECO:0000256" key="1">
    <source>
        <dbReference type="ARBA" id="ARBA00004202"/>
    </source>
</evidence>
<keyword evidence="3" id="KW-0813">Transport</keyword>
<keyword evidence="5" id="KW-0762">Sugar transport</keyword>
<dbReference type="SUPFAM" id="SSF52540">
    <property type="entry name" value="P-loop containing nucleoside triphosphate hydrolases"/>
    <property type="match status" value="2"/>
</dbReference>
<dbReference type="CDD" id="cd03216">
    <property type="entry name" value="ABC_Carb_Monos_I"/>
    <property type="match status" value="1"/>
</dbReference>
<dbReference type="PANTHER" id="PTHR43790">
    <property type="entry name" value="CARBOHYDRATE TRANSPORT ATP-BINDING PROTEIN MG119-RELATED"/>
    <property type="match status" value="1"/>
</dbReference>
<dbReference type="SMART" id="SM00382">
    <property type="entry name" value="AAA"/>
    <property type="match status" value="2"/>
</dbReference>
<dbReference type="EMBL" id="LSRP01000150">
    <property type="protein sequence ID" value="OJF90065.1"/>
    <property type="molecule type" value="Genomic_DNA"/>
</dbReference>
<keyword evidence="8 12" id="KW-0067">ATP-binding</keyword>
<keyword evidence="10" id="KW-0472">Membrane</keyword>
<feature type="domain" description="ABC transporter" evidence="11">
    <location>
        <begin position="23"/>
        <end position="260"/>
    </location>
</feature>
<dbReference type="GO" id="GO:0005886">
    <property type="term" value="C:plasma membrane"/>
    <property type="evidence" value="ECO:0007669"/>
    <property type="project" value="UniProtKB-SubCell"/>
</dbReference>
<organism evidence="12 13">
    <name type="scientific">Pararhizobium antarcticum</name>
    <dbReference type="NCBI Taxonomy" id="1798805"/>
    <lineage>
        <taxon>Bacteria</taxon>
        <taxon>Pseudomonadati</taxon>
        <taxon>Pseudomonadota</taxon>
        <taxon>Alphaproteobacteria</taxon>
        <taxon>Hyphomicrobiales</taxon>
        <taxon>Rhizobiaceae</taxon>
        <taxon>Rhizobium/Agrobacterium group</taxon>
        <taxon>Pararhizobium</taxon>
    </lineage>
</organism>
<dbReference type="InterPro" id="IPR050107">
    <property type="entry name" value="ABC_carbohydrate_import_ATPase"/>
</dbReference>
<dbReference type="PROSITE" id="PS50893">
    <property type="entry name" value="ABC_TRANSPORTER_2"/>
    <property type="match status" value="2"/>
</dbReference>
<dbReference type="OrthoDB" id="9805029at2"/>
<keyword evidence="4" id="KW-1003">Cell membrane</keyword>
<name>A0A657LKJ4_9HYPH</name>
<keyword evidence="9" id="KW-1278">Translocase</keyword>
<dbReference type="FunFam" id="3.40.50.300:FF:000127">
    <property type="entry name" value="Ribose import ATP-binding protein RbsA"/>
    <property type="match status" value="1"/>
</dbReference>
<dbReference type="Gene3D" id="3.40.50.300">
    <property type="entry name" value="P-loop containing nucleotide triphosphate hydrolases"/>
    <property type="match status" value="2"/>
</dbReference>
<evidence type="ECO:0000256" key="8">
    <source>
        <dbReference type="ARBA" id="ARBA00022840"/>
    </source>
</evidence>
<dbReference type="GO" id="GO:0005524">
    <property type="term" value="F:ATP binding"/>
    <property type="evidence" value="ECO:0007669"/>
    <property type="project" value="UniProtKB-KW"/>
</dbReference>
<evidence type="ECO:0000256" key="6">
    <source>
        <dbReference type="ARBA" id="ARBA00022737"/>
    </source>
</evidence>
<evidence type="ECO:0000256" key="5">
    <source>
        <dbReference type="ARBA" id="ARBA00022597"/>
    </source>
</evidence>
<dbReference type="RefSeq" id="WP_071835753.1">
    <property type="nucleotide sequence ID" value="NZ_LSRP01000150.1"/>
</dbReference>
<dbReference type="Pfam" id="PF00005">
    <property type="entry name" value="ABC_tran"/>
    <property type="match status" value="2"/>
</dbReference>
<sequence>MTFSTSGPSVLFAQASTLSRPILELHDIRKSFGGTVALNGVNLSVNQGEVHGLIGENGAGKSTLIKTLCGIVKPDSGTITLAGQAYSPQTPRDAKARGLQVVHQEFNLLPYLSVAENIFIEHLPRNIMGVVRRRHMNERARVALDAIGLTDIDVRWPVERLGIAHRQLVEVARALMTDSRVLILDEPTATLTSRETERLFSIVAELRDRGVSVIFVSHHLDEIFRICDRVTVLRNGETVFSRTIGETNQDELVRGMVGKQLHKEMANDVVSSARSDVVLSLAKFRHAQSPHHDGISFDLHKGEILGIAGLVGSGRTELLRSIAAAELPVSGALVREGKVVKLHSPKEAINAGIGFVTEDRKDQGLILTMPIAANVTLASLSDVSRLGLLDRKAEDATTTRLGSDLKLKYGGPSKHVSTLSGGNQQKVVLAKWLARNPRILLLDEPTRGVDVGAKAEIYALIRRLAENGLALLIVSSELPELITLCDRIMVMSQHRIVGEMARADFSEEKILTYAYQGERRKTEH</sequence>
<keyword evidence="13" id="KW-1185">Reference proteome</keyword>
<evidence type="ECO:0000259" key="11">
    <source>
        <dbReference type="PROSITE" id="PS50893"/>
    </source>
</evidence>
<evidence type="ECO:0000256" key="10">
    <source>
        <dbReference type="ARBA" id="ARBA00023136"/>
    </source>
</evidence>
<reference evidence="12 13" key="1">
    <citation type="submission" date="2016-02" db="EMBL/GenBank/DDBJ databases">
        <title>Genome sequencing of a beta-galactosidase producing bacteria Rhizobium sp. 59.</title>
        <authorList>
            <person name="Wang D."/>
            <person name="Kot W."/>
            <person name="Qin Y."/>
            <person name="Hansen L."/>
            <person name="Naqvi K."/>
            <person name="Rensing C."/>
        </authorList>
    </citation>
    <scope>NUCLEOTIDE SEQUENCE [LARGE SCALE GENOMIC DNA]</scope>
    <source>
        <strain evidence="12 13">59</strain>
    </source>
</reference>
<dbReference type="PANTHER" id="PTHR43790:SF3">
    <property type="entry name" value="D-ALLOSE IMPORT ATP-BINDING PROTEIN ALSA-RELATED"/>
    <property type="match status" value="1"/>
</dbReference>
<dbReference type="AlphaFoldDB" id="A0A657LKJ4"/>
<comment type="subcellular location">
    <subcellularLocation>
        <location evidence="1">Cell membrane</location>
        <topology evidence="1">Peripheral membrane protein</topology>
    </subcellularLocation>
</comment>
<dbReference type="PROSITE" id="PS00211">
    <property type="entry name" value="ABC_TRANSPORTER_1"/>
    <property type="match status" value="1"/>
</dbReference>
<dbReference type="Proteomes" id="UP000182661">
    <property type="component" value="Unassembled WGS sequence"/>
</dbReference>
<dbReference type="InterPro" id="IPR017871">
    <property type="entry name" value="ABC_transporter-like_CS"/>
</dbReference>
<evidence type="ECO:0000313" key="13">
    <source>
        <dbReference type="Proteomes" id="UP000182661"/>
    </source>
</evidence>
<evidence type="ECO:0000256" key="9">
    <source>
        <dbReference type="ARBA" id="ARBA00022967"/>
    </source>
</evidence>
<proteinExistence type="inferred from homology"/>
<evidence type="ECO:0000256" key="2">
    <source>
        <dbReference type="ARBA" id="ARBA00005417"/>
    </source>
</evidence>
<dbReference type="InterPro" id="IPR003439">
    <property type="entry name" value="ABC_transporter-like_ATP-bd"/>
</dbReference>
<evidence type="ECO:0000256" key="3">
    <source>
        <dbReference type="ARBA" id="ARBA00022448"/>
    </source>
</evidence>
<dbReference type="GO" id="GO:0016887">
    <property type="term" value="F:ATP hydrolysis activity"/>
    <property type="evidence" value="ECO:0007669"/>
    <property type="project" value="InterPro"/>
</dbReference>
<protein>
    <submittedName>
        <fullName evidence="12">D-ribose transporter ATP-binding protein</fullName>
    </submittedName>
</protein>
<evidence type="ECO:0000256" key="7">
    <source>
        <dbReference type="ARBA" id="ARBA00022741"/>
    </source>
</evidence>
<keyword evidence="6" id="KW-0677">Repeat</keyword>
<dbReference type="InterPro" id="IPR027417">
    <property type="entry name" value="P-loop_NTPase"/>
</dbReference>
<comment type="caution">
    <text evidence="12">The sequence shown here is derived from an EMBL/GenBank/DDBJ whole genome shotgun (WGS) entry which is preliminary data.</text>
</comment>